<evidence type="ECO:0000259" key="10">
    <source>
        <dbReference type="Pfam" id="PF13793"/>
    </source>
</evidence>
<name>A0A1G2AB95_9BACT</name>
<evidence type="ECO:0000256" key="5">
    <source>
        <dbReference type="ARBA" id="ARBA00022741"/>
    </source>
</evidence>
<comment type="catalytic activity">
    <reaction evidence="9">
        <text>D-ribose 5-phosphate + ATP = 5-phospho-alpha-D-ribose 1-diphosphate + AMP + H(+)</text>
        <dbReference type="Rhea" id="RHEA:15609"/>
        <dbReference type="ChEBI" id="CHEBI:15378"/>
        <dbReference type="ChEBI" id="CHEBI:30616"/>
        <dbReference type="ChEBI" id="CHEBI:58017"/>
        <dbReference type="ChEBI" id="CHEBI:78346"/>
        <dbReference type="ChEBI" id="CHEBI:456215"/>
        <dbReference type="EC" id="2.7.6.1"/>
    </reaction>
</comment>
<dbReference type="PANTHER" id="PTHR10210:SF32">
    <property type="entry name" value="RIBOSE-PHOSPHATE PYROPHOSPHOKINASE 2"/>
    <property type="match status" value="1"/>
</dbReference>
<evidence type="ECO:0000256" key="4">
    <source>
        <dbReference type="ARBA" id="ARBA00022727"/>
    </source>
</evidence>
<dbReference type="GO" id="GO:0005524">
    <property type="term" value="F:ATP binding"/>
    <property type="evidence" value="ECO:0007669"/>
    <property type="project" value="UniProtKB-KW"/>
</dbReference>
<evidence type="ECO:0000256" key="9">
    <source>
        <dbReference type="ARBA" id="ARBA00049535"/>
    </source>
</evidence>
<dbReference type="GO" id="GO:0000287">
    <property type="term" value="F:magnesium ion binding"/>
    <property type="evidence" value="ECO:0007669"/>
    <property type="project" value="InterPro"/>
</dbReference>
<dbReference type="EMBL" id="MHJU01000003">
    <property type="protein sequence ID" value="OGY74121.1"/>
    <property type="molecule type" value="Genomic_DNA"/>
</dbReference>
<dbReference type="NCBIfam" id="NF002320">
    <property type="entry name" value="PRK01259.1"/>
    <property type="match status" value="1"/>
</dbReference>
<evidence type="ECO:0000313" key="11">
    <source>
        <dbReference type="EMBL" id="OGY74121.1"/>
    </source>
</evidence>
<dbReference type="InterPro" id="IPR029099">
    <property type="entry name" value="Pribosyltran_N"/>
</dbReference>
<dbReference type="Proteomes" id="UP000178315">
    <property type="component" value="Unassembled WGS sequence"/>
</dbReference>
<sequence>MSLLFPGTSHSSLAESIAKRYKFTLGKCEIKKFSCGETYVKILEHVRGTECFIVQTITKSANDDLMETYLLADALRRHDAERITAIIPHFGYARQDRRASLGEPISAQLVAKLLVASGVTNIITFDLHSDQIEGFFTTPVDNLHCYQLFADYFQKKQLPDPVIVVPDTGAAKLADRLTRVFASPMAILHKTRPAHHKVSHTHLVGDVKNKTVILFDDMIDTGGSICSAKNEVIALGARKDVYVAATHAVFSGQAYGRLESADFAEIVVTDTIPLAEKLPNITVLSVVELLYKIL</sequence>
<dbReference type="InterPro" id="IPR000836">
    <property type="entry name" value="PRTase_dom"/>
</dbReference>
<dbReference type="AlphaFoldDB" id="A0A1G2AB95"/>
<evidence type="ECO:0000256" key="6">
    <source>
        <dbReference type="ARBA" id="ARBA00022777"/>
    </source>
</evidence>
<evidence type="ECO:0000256" key="7">
    <source>
        <dbReference type="ARBA" id="ARBA00022840"/>
    </source>
</evidence>
<evidence type="ECO:0000256" key="8">
    <source>
        <dbReference type="ARBA" id="ARBA00022842"/>
    </source>
</evidence>
<proteinExistence type="predicted"/>
<organism evidence="11 12">
    <name type="scientific">Candidatus Jacksonbacteria bacterium RIFCSPLOWO2_02_FULL_44_20</name>
    <dbReference type="NCBI Taxonomy" id="1798460"/>
    <lineage>
        <taxon>Bacteria</taxon>
        <taxon>Candidatus Jacksoniibacteriota</taxon>
    </lineage>
</organism>
<evidence type="ECO:0000256" key="2">
    <source>
        <dbReference type="ARBA" id="ARBA00022679"/>
    </source>
</evidence>
<evidence type="ECO:0000256" key="3">
    <source>
        <dbReference type="ARBA" id="ARBA00022723"/>
    </source>
</evidence>
<evidence type="ECO:0000313" key="12">
    <source>
        <dbReference type="Proteomes" id="UP000178315"/>
    </source>
</evidence>
<dbReference type="GO" id="GO:0016301">
    <property type="term" value="F:kinase activity"/>
    <property type="evidence" value="ECO:0007669"/>
    <property type="project" value="UniProtKB-KW"/>
</dbReference>
<dbReference type="GO" id="GO:0002189">
    <property type="term" value="C:ribose phosphate diphosphokinase complex"/>
    <property type="evidence" value="ECO:0007669"/>
    <property type="project" value="TreeGrafter"/>
</dbReference>
<dbReference type="PANTHER" id="PTHR10210">
    <property type="entry name" value="RIBOSE-PHOSPHATE DIPHOSPHOKINASE FAMILY MEMBER"/>
    <property type="match status" value="1"/>
</dbReference>
<evidence type="ECO:0000256" key="1">
    <source>
        <dbReference type="ARBA" id="ARBA00013247"/>
    </source>
</evidence>
<dbReference type="NCBIfam" id="TIGR01251">
    <property type="entry name" value="ribP_PPkin"/>
    <property type="match status" value="1"/>
</dbReference>
<keyword evidence="5" id="KW-0547">Nucleotide-binding</keyword>
<dbReference type="GO" id="GO:0004749">
    <property type="term" value="F:ribose phosphate diphosphokinase activity"/>
    <property type="evidence" value="ECO:0007669"/>
    <property type="project" value="UniProtKB-EC"/>
</dbReference>
<keyword evidence="3" id="KW-0479">Metal-binding</keyword>
<keyword evidence="7" id="KW-0067">ATP-binding</keyword>
<dbReference type="Gene3D" id="3.40.50.2020">
    <property type="match status" value="2"/>
</dbReference>
<feature type="domain" description="Ribose-phosphate pyrophosphokinase N-terminal" evidence="10">
    <location>
        <begin position="4"/>
        <end position="118"/>
    </location>
</feature>
<keyword evidence="6" id="KW-0418">Kinase</keyword>
<dbReference type="GO" id="GO:0006015">
    <property type="term" value="P:5-phosphoribose 1-diphosphate biosynthetic process"/>
    <property type="evidence" value="ECO:0007669"/>
    <property type="project" value="TreeGrafter"/>
</dbReference>
<dbReference type="GO" id="GO:0005737">
    <property type="term" value="C:cytoplasm"/>
    <property type="evidence" value="ECO:0007669"/>
    <property type="project" value="TreeGrafter"/>
</dbReference>
<protein>
    <recommendedName>
        <fullName evidence="1">ribose-phosphate diphosphokinase</fullName>
        <ecNumber evidence="1">2.7.6.1</ecNumber>
    </recommendedName>
</protein>
<dbReference type="InterPro" id="IPR005946">
    <property type="entry name" value="Rib-P_diPkinase"/>
</dbReference>
<dbReference type="CDD" id="cd06223">
    <property type="entry name" value="PRTases_typeI"/>
    <property type="match status" value="1"/>
</dbReference>
<gene>
    <name evidence="11" type="ORF">A3H61_04270</name>
</gene>
<accession>A0A1G2AB95</accession>
<keyword evidence="4" id="KW-0545">Nucleotide biosynthesis</keyword>
<dbReference type="GO" id="GO:0006164">
    <property type="term" value="P:purine nucleotide biosynthetic process"/>
    <property type="evidence" value="ECO:0007669"/>
    <property type="project" value="TreeGrafter"/>
</dbReference>
<keyword evidence="2" id="KW-0808">Transferase</keyword>
<dbReference type="Pfam" id="PF14572">
    <property type="entry name" value="Pribosyl_synth"/>
    <property type="match status" value="1"/>
</dbReference>
<dbReference type="SMART" id="SM01400">
    <property type="entry name" value="Pribosyltran_N"/>
    <property type="match status" value="1"/>
</dbReference>
<comment type="caution">
    <text evidence="11">The sequence shown here is derived from an EMBL/GenBank/DDBJ whole genome shotgun (WGS) entry which is preliminary data.</text>
</comment>
<dbReference type="InterPro" id="IPR029057">
    <property type="entry name" value="PRTase-like"/>
</dbReference>
<dbReference type="Pfam" id="PF13793">
    <property type="entry name" value="Pribosyltran_N"/>
    <property type="match status" value="1"/>
</dbReference>
<dbReference type="SUPFAM" id="SSF53271">
    <property type="entry name" value="PRTase-like"/>
    <property type="match status" value="2"/>
</dbReference>
<reference evidence="11 12" key="1">
    <citation type="journal article" date="2016" name="Nat. Commun.">
        <title>Thousands of microbial genomes shed light on interconnected biogeochemical processes in an aquifer system.</title>
        <authorList>
            <person name="Anantharaman K."/>
            <person name="Brown C.T."/>
            <person name="Hug L.A."/>
            <person name="Sharon I."/>
            <person name="Castelle C.J."/>
            <person name="Probst A.J."/>
            <person name="Thomas B.C."/>
            <person name="Singh A."/>
            <person name="Wilkins M.J."/>
            <person name="Karaoz U."/>
            <person name="Brodie E.L."/>
            <person name="Williams K.H."/>
            <person name="Hubbard S.S."/>
            <person name="Banfield J.F."/>
        </authorList>
    </citation>
    <scope>NUCLEOTIDE SEQUENCE [LARGE SCALE GENOMIC DNA]</scope>
</reference>
<dbReference type="FunFam" id="3.40.50.2020:FF:000007">
    <property type="entry name" value="Ribose-phosphate pyrophosphokinase"/>
    <property type="match status" value="1"/>
</dbReference>
<dbReference type="EC" id="2.7.6.1" evidence="1"/>
<keyword evidence="8" id="KW-0460">Magnesium</keyword>